<name>A0A0M3I039_ASCLU</name>
<sequence length="75" mass="8285">MNRLASLWNLLLLEVVQANNATAFKTNLNRLSLAASSPQLPSSHFPCGYTLAALVFPCQVMLRFILSQSYSKVLT</sequence>
<feature type="chain" id="PRO_5005656819" evidence="1">
    <location>
        <begin position="19"/>
        <end position="75"/>
    </location>
</feature>
<accession>A0A0M3I039</accession>
<dbReference type="Proteomes" id="UP000036681">
    <property type="component" value="Unplaced"/>
</dbReference>
<organism evidence="2 3">
    <name type="scientific">Ascaris lumbricoides</name>
    <name type="common">Giant roundworm</name>
    <dbReference type="NCBI Taxonomy" id="6252"/>
    <lineage>
        <taxon>Eukaryota</taxon>
        <taxon>Metazoa</taxon>
        <taxon>Ecdysozoa</taxon>
        <taxon>Nematoda</taxon>
        <taxon>Chromadorea</taxon>
        <taxon>Rhabditida</taxon>
        <taxon>Spirurina</taxon>
        <taxon>Ascaridomorpha</taxon>
        <taxon>Ascaridoidea</taxon>
        <taxon>Ascarididae</taxon>
        <taxon>Ascaris</taxon>
    </lineage>
</organism>
<protein>
    <submittedName>
        <fullName evidence="3">Secreted protein</fullName>
    </submittedName>
</protein>
<dbReference type="WBParaSite" id="ALUE_0000942601-mRNA-1">
    <property type="protein sequence ID" value="ALUE_0000942601-mRNA-1"/>
    <property type="gene ID" value="ALUE_0000942601"/>
</dbReference>
<keyword evidence="1" id="KW-0732">Signal</keyword>
<feature type="signal peptide" evidence="1">
    <location>
        <begin position="1"/>
        <end position="18"/>
    </location>
</feature>
<dbReference type="AlphaFoldDB" id="A0A0M3I039"/>
<evidence type="ECO:0000256" key="1">
    <source>
        <dbReference type="SAM" id="SignalP"/>
    </source>
</evidence>
<keyword evidence="2" id="KW-1185">Reference proteome</keyword>
<proteinExistence type="predicted"/>
<reference evidence="3" key="1">
    <citation type="submission" date="2017-02" db="UniProtKB">
        <authorList>
            <consortium name="WormBaseParasite"/>
        </authorList>
    </citation>
    <scope>IDENTIFICATION</scope>
</reference>
<evidence type="ECO:0000313" key="2">
    <source>
        <dbReference type="Proteomes" id="UP000036681"/>
    </source>
</evidence>
<evidence type="ECO:0000313" key="3">
    <source>
        <dbReference type="WBParaSite" id="ALUE_0000942601-mRNA-1"/>
    </source>
</evidence>